<name>A0A4C1URA1_EUMVA</name>
<gene>
    <name evidence="2" type="ORF">EVAR_22969_1</name>
</gene>
<feature type="region of interest" description="Disordered" evidence="1">
    <location>
        <begin position="1"/>
        <end position="31"/>
    </location>
</feature>
<dbReference type="AlphaFoldDB" id="A0A4C1URA1"/>
<dbReference type="Proteomes" id="UP000299102">
    <property type="component" value="Unassembled WGS sequence"/>
</dbReference>
<keyword evidence="3" id="KW-1185">Reference proteome</keyword>
<accession>A0A4C1URA1</accession>
<dbReference type="EMBL" id="BGZK01000208">
    <property type="protein sequence ID" value="GBP28506.1"/>
    <property type="molecule type" value="Genomic_DNA"/>
</dbReference>
<comment type="caution">
    <text evidence="2">The sequence shown here is derived from an EMBL/GenBank/DDBJ whole genome shotgun (WGS) entry which is preliminary data.</text>
</comment>
<feature type="compositionally biased region" description="Low complexity" evidence="1">
    <location>
        <begin position="58"/>
        <end position="79"/>
    </location>
</feature>
<evidence type="ECO:0000313" key="2">
    <source>
        <dbReference type="EMBL" id="GBP28506.1"/>
    </source>
</evidence>
<reference evidence="2 3" key="1">
    <citation type="journal article" date="2019" name="Commun. Biol.">
        <title>The bagworm genome reveals a unique fibroin gene that provides high tensile strength.</title>
        <authorList>
            <person name="Kono N."/>
            <person name="Nakamura H."/>
            <person name="Ohtoshi R."/>
            <person name="Tomita M."/>
            <person name="Numata K."/>
            <person name="Arakawa K."/>
        </authorList>
    </citation>
    <scope>NUCLEOTIDE SEQUENCE [LARGE SCALE GENOMIC DNA]</scope>
</reference>
<evidence type="ECO:0000256" key="1">
    <source>
        <dbReference type="SAM" id="MobiDB-lite"/>
    </source>
</evidence>
<proteinExistence type="predicted"/>
<organism evidence="2 3">
    <name type="scientific">Eumeta variegata</name>
    <name type="common">Bagworm moth</name>
    <name type="synonym">Eumeta japonica</name>
    <dbReference type="NCBI Taxonomy" id="151549"/>
    <lineage>
        <taxon>Eukaryota</taxon>
        <taxon>Metazoa</taxon>
        <taxon>Ecdysozoa</taxon>
        <taxon>Arthropoda</taxon>
        <taxon>Hexapoda</taxon>
        <taxon>Insecta</taxon>
        <taxon>Pterygota</taxon>
        <taxon>Neoptera</taxon>
        <taxon>Endopterygota</taxon>
        <taxon>Lepidoptera</taxon>
        <taxon>Glossata</taxon>
        <taxon>Ditrysia</taxon>
        <taxon>Tineoidea</taxon>
        <taxon>Psychidae</taxon>
        <taxon>Oiketicinae</taxon>
        <taxon>Eumeta</taxon>
    </lineage>
</organism>
<sequence>MDRGGEWAGGRSASGASGRGGGRTDDSAPLYIDDEHSTIAAVTRVEVSGSIEKRYFTPAAASAGPPRDGAAGAAPPHIE</sequence>
<protein>
    <submittedName>
        <fullName evidence="2">Uncharacterized protein</fullName>
    </submittedName>
</protein>
<evidence type="ECO:0000313" key="3">
    <source>
        <dbReference type="Proteomes" id="UP000299102"/>
    </source>
</evidence>
<feature type="region of interest" description="Disordered" evidence="1">
    <location>
        <begin position="56"/>
        <end position="79"/>
    </location>
</feature>